<name>A0A061J6T0_TRYRA</name>
<accession>A0A061J6T0</accession>
<evidence type="ECO:0000313" key="1">
    <source>
        <dbReference type="EMBL" id="ESL10040.1"/>
    </source>
</evidence>
<comment type="caution">
    <text evidence="1">The sequence shown here is derived from an EMBL/GenBank/DDBJ whole genome shotgun (WGS) entry which is preliminary data.</text>
</comment>
<reference evidence="1 2" key="1">
    <citation type="submission" date="2013-07" db="EMBL/GenBank/DDBJ databases">
        <authorList>
            <person name="Stoco P.H."/>
            <person name="Wagner G."/>
            <person name="Gerber A."/>
            <person name="Zaha A."/>
            <person name="Thompson C."/>
            <person name="Bartholomeu D.C."/>
            <person name="Luckemeyer D.D."/>
            <person name="Bahia D."/>
            <person name="Loreto E."/>
            <person name="Prestes E.B."/>
            <person name="Lima F.M."/>
            <person name="Rodrigues-Luiz G."/>
            <person name="Vallejo G.A."/>
            <person name="Filho J.F."/>
            <person name="Monteiro K.M."/>
            <person name="Tyler K.M."/>
            <person name="de Almeida L.G."/>
            <person name="Ortiz M.F."/>
            <person name="Siervo M.A."/>
            <person name="de Moraes M.H."/>
            <person name="Cunha O.L."/>
            <person name="Mendonca-Neto R."/>
            <person name="Silva R."/>
            <person name="Teixeira S.M."/>
            <person name="Murta S.M."/>
            <person name="Sincero T.C."/>
            <person name="Mendes T.A."/>
            <person name="Urmenyi T.P."/>
            <person name="Silva V.G."/>
            <person name="da Rocha W.D."/>
            <person name="Andersson B."/>
            <person name="Romanha A.J."/>
            <person name="Steindel M."/>
            <person name="de Vasconcelos A.T."/>
            <person name="Grisard E.C."/>
        </authorList>
    </citation>
    <scope>NUCLEOTIDE SEQUENCE [LARGE SCALE GENOMIC DNA]</scope>
    <source>
        <strain evidence="1 2">SC58</strain>
    </source>
</reference>
<sequence length="117" mass="12434">MNDSCAGGIALGTASARATRLFYGVEPTEAPLALPHMRAPPSESTEGAKLLQLFQLKDGGATLERLGGVVGLKVASLYMALSPDGTLLSTSGSELKLRIWRDFKARLPDRGAQCDFR</sequence>
<proteinExistence type="predicted"/>
<dbReference type="Proteomes" id="UP000031737">
    <property type="component" value="Unassembled WGS sequence"/>
</dbReference>
<protein>
    <recommendedName>
        <fullName evidence="3">Guanine nucleotide-binding protein subunit beta-like protein</fullName>
    </recommendedName>
</protein>
<evidence type="ECO:0000313" key="2">
    <source>
        <dbReference type="Proteomes" id="UP000031737"/>
    </source>
</evidence>
<keyword evidence="2" id="KW-1185">Reference proteome</keyword>
<gene>
    <name evidence="1" type="ORF">TRSC58_02232</name>
</gene>
<evidence type="ECO:0008006" key="3">
    <source>
        <dbReference type="Google" id="ProtNLM"/>
    </source>
</evidence>
<organism evidence="1 2">
    <name type="scientific">Trypanosoma rangeli SC58</name>
    <dbReference type="NCBI Taxonomy" id="429131"/>
    <lineage>
        <taxon>Eukaryota</taxon>
        <taxon>Discoba</taxon>
        <taxon>Euglenozoa</taxon>
        <taxon>Kinetoplastea</taxon>
        <taxon>Metakinetoplastina</taxon>
        <taxon>Trypanosomatida</taxon>
        <taxon>Trypanosomatidae</taxon>
        <taxon>Trypanosoma</taxon>
        <taxon>Herpetosoma</taxon>
    </lineage>
</organism>
<dbReference type="EMBL" id="AUPL01002232">
    <property type="protein sequence ID" value="ESL10040.1"/>
    <property type="molecule type" value="Genomic_DNA"/>
</dbReference>
<dbReference type="OrthoDB" id="242287at2759"/>
<dbReference type="VEuPathDB" id="TriTrypDB:TRSC58_02232"/>
<dbReference type="AlphaFoldDB" id="A0A061J6T0"/>